<organism evidence="2 3">
    <name type="scientific">Anaerosalibacter massiliensis</name>
    <dbReference type="NCBI Taxonomy" id="1347392"/>
    <lineage>
        <taxon>Bacteria</taxon>
        <taxon>Bacillati</taxon>
        <taxon>Bacillota</taxon>
        <taxon>Tissierellia</taxon>
        <taxon>Tissierellales</taxon>
        <taxon>Sporanaerobacteraceae</taxon>
        <taxon>Anaerosalibacter</taxon>
    </lineage>
</organism>
<protein>
    <submittedName>
        <fullName evidence="2">GNAT family N-acetyltransferase</fullName>
    </submittedName>
</protein>
<sequence>MSNKTITSIYGEYKIIFLDEAHAREIAKWQYPSPYDFYNFHDNDETVKELLEESYYSVFDEQEELIGYLCFGSSARIITCEGFIFSDTALDIGLGMKSELCGKGLGLDFLYAGLAFAKSNLLGHKTNFRLSVAQFNERAIKLYSKAGFTLHQTVTHKSLNMPFYIMLRDTNI</sequence>
<dbReference type="SUPFAM" id="SSF55729">
    <property type="entry name" value="Acyl-CoA N-acyltransferases (Nat)"/>
    <property type="match status" value="1"/>
</dbReference>
<dbReference type="Gene3D" id="3.40.630.30">
    <property type="match status" value="1"/>
</dbReference>
<accession>A0A9X2MGU5</accession>
<dbReference type="PROSITE" id="PS51186">
    <property type="entry name" value="GNAT"/>
    <property type="match status" value="1"/>
</dbReference>
<gene>
    <name evidence="2" type="ORF">NSA23_04805</name>
</gene>
<dbReference type="EMBL" id="JANJZL010000002">
    <property type="protein sequence ID" value="MCR2043434.1"/>
    <property type="molecule type" value="Genomic_DNA"/>
</dbReference>
<dbReference type="RefSeq" id="WP_042679393.1">
    <property type="nucleotide sequence ID" value="NZ_CABKTM010000013.1"/>
</dbReference>
<reference evidence="2" key="1">
    <citation type="submission" date="2022-07" db="EMBL/GenBank/DDBJ databases">
        <title>Enhanced cultured diversity of the mouse gut microbiota enables custom-made synthetic communities.</title>
        <authorList>
            <person name="Afrizal A."/>
        </authorList>
    </citation>
    <scope>NUCLEOTIDE SEQUENCE</scope>
    <source>
        <strain evidence="2">DSM 29482</strain>
    </source>
</reference>
<comment type="caution">
    <text evidence="2">The sequence shown here is derived from an EMBL/GenBank/DDBJ whole genome shotgun (WGS) entry which is preliminary data.</text>
</comment>
<evidence type="ECO:0000259" key="1">
    <source>
        <dbReference type="PROSITE" id="PS51186"/>
    </source>
</evidence>
<dbReference type="AlphaFoldDB" id="A0A9X2MGU5"/>
<feature type="domain" description="N-acetyltransferase" evidence="1">
    <location>
        <begin position="11"/>
        <end position="171"/>
    </location>
</feature>
<dbReference type="Pfam" id="PF00583">
    <property type="entry name" value="Acetyltransf_1"/>
    <property type="match status" value="1"/>
</dbReference>
<evidence type="ECO:0000313" key="2">
    <source>
        <dbReference type="EMBL" id="MCR2043434.1"/>
    </source>
</evidence>
<evidence type="ECO:0000313" key="3">
    <source>
        <dbReference type="Proteomes" id="UP001142078"/>
    </source>
</evidence>
<keyword evidence="3" id="KW-1185">Reference proteome</keyword>
<dbReference type="InterPro" id="IPR000182">
    <property type="entry name" value="GNAT_dom"/>
</dbReference>
<dbReference type="OrthoDB" id="9795206at2"/>
<dbReference type="GO" id="GO:0016747">
    <property type="term" value="F:acyltransferase activity, transferring groups other than amino-acyl groups"/>
    <property type="evidence" value="ECO:0007669"/>
    <property type="project" value="InterPro"/>
</dbReference>
<proteinExistence type="predicted"/>
<dbReference type="InterPro" id="IPR016181">
    <property type="entry name" value="Acyl_CoA_acyltransferase"/>
</dbReference>
<dbReference type="Proteomes" id="UP001142078">
    <property type="component" value="Unassembled WGS sequence"/>
</dbReference>
<name>A0A9X2MGU5_9FIRM</name>